<dbReference type="RefSeq" id="WP_185002078.1">
    <property type="nucleotide sequence ID" value="NZ_BAAAUI010000016.1"/>
</dbReference>
<keyword evidence="1" id="KW-0812">Transmembrane</keyword>
<sequence>MRVRRSSRETTGTVVTVLVVVTGLLLGGLVLTSPRTDAAIPTVDHSSHGIRPDPGQETALLAQAAAPVRGSEFRADCVSSHRAGDDPIVYPNQPGVSHIHEFFGNRTANARSTLQSLAAGTTNCDPKVDLSSYWTPTLYQNGQPVPPERVTVYYQGITEPQRAVPPPLGLRYVVGNALAKTAAENPHARWSCLGASESSRDFLICPPGSKLQTYLDFPTCWDGVRLDSPNHRDHVIYAPGGLGGTCPASHPTPIPRVQFLITYPVNGGGLSLAGTINGVNLTTARGFTFHGDFFNAWQGPELQRRVRDCINAGYICGNDGRPIQQ</sequence>
<dbReference type="Pfam" id="PF09362">
    <property type="entry name" value="DUF1996"/>
    <property type="match status" value="1"/>
</dbReference>
<dbReference type="PANTHER" id="PTHR43662:SF3">
    <property type="entry name" value="DOMAIN PROTEIN, PUTATIVE (AFU_ORTHOLOGUE AFUA_6G11970)-RELATED"/>
    <property type="match status" value="1"/>
</dbReference>
<dbReference type="InterPro" id="IPR018535">
    <property type="entry name" value="DUF1996"/>
</dbReference>
<gene>
    <name evidence="3" type="ORF">HNR67_002343</name>
</gene>
<feature type="transmembrane region" description="Helical" evidence="1">
    <location>
        <begin position="12"/>
        <end position="31"/>
    </location>
</feature>
<keyword evidence="1" id="KW-1133">Transmembrane helix</keyword>
<dbReference type="AlphaFoldDB" id="A0A7W7C805"/>
<organism evidence="3 4">
    <name type="scientific">Crossiella cryophila</name>
    <dbReference type="NCBI Taxonomy" id="43355"/>
    <lineage>
        <taxon>Bacteria</taxon>
        <taxon>Bacillati</taxon>
        <taxon>Actinomycetota</taxon>
        <taxon>Actinomycetes</taxon>
        <taxon>Pseudonocardiales</taxon>
        <taxon>Pseudonocardiaceae</taxon>
        <taxon>Crossiella</taxon>
    </lineage>
</organism>
<evidence type="ECO:0000256" key="1">
    <source>
        <dbReference type="SAM" id="Phobius"/>
    </source>
</evidence>
<name>A0A7W7C805_9PSEU</name>
<proteinExistence type="predicted"/>
<feature type="domain" description="DUF1996" evidence="2">
    <location>
        <begin position="86"/>
        <end position="297"/>
    </location>
</feature>
<dbReference type="EMBL" id="JACHMH010000001">
    <property type="protein sequence ID" value="MBB4676225.1"/>
    <property type="molecule type" value="Genomic_DNA"/>
</dbReference>
<keyword evidence="4" id="KW-1185">Reference proteome</keyword>
<dbReference type="PANTHER" id="PTHR43662">
    <property type="match status" value="1"/>
</dbReference>
<evidence type="ECO:0000259" key="2">
    <source>
        <dbReference type="Pfam" id="PF09362"/>
    </source>
</evidence>
<reference evidence="3 4" key="1">
    <citation type="submission" date="2020-08" db="EMBL/GenBank/DDBJ databases">
        <title>Sequencing the genomes of 1000 actinobacteria strains.</title>
        <authorList>
            <person name="Klenk H.-P."/>
        </authorList>
    </citation>
    <scope>NUCLEOTIDE SEQUENCE [LARGE SCALE GENOMIC DNA]</scope>
    <source>
        <strain evidence="3 4">DSM 44230</strain>
    </source>
</reference>
<comment type="caution">
    <text evidence="3">The sequence shown here is derived from an EMBL/GenBank/DDBJ whole genome shotgun (WGS) entry which is preliminary data.</text>
</comment>
<accession>A0A7W7C805</accession>
<evidence type="ECO:0000313" key="4">
    <source>
        <dbReference type="Proteomes" id="UP000533598"/>
    </source>
</evidence>
<keyword evidence="1" id="KW-0472">Membrane</keyword>
<evidence type="ECO:0000313" key="3">
    <source>
        <dbReference type="EMBL" id="MBB4676225.1"/>
    </source>
</evidence>
<protein>
    <recommendedName>
        <fullName evidence="2">DUF1996 domain-containing protein</fullName>
    </recommendedName>
</protein>
<dbReference type="Proteomes" id="UP000533598">
    <property type="component" value="Unassembled WGS sequence"/>
</dbReference>